<dbReference type="AlphaFoldDB" id="A0A368Q6G2"/>
<gene>
    <name evidence="1" type="ORF">SETIT_2G359100v2</name>
</gene>
<reference evidence="1" key="2">
    <citation type="submission" date="2015-07" db="EMBL/GenBank/DDBJ databases">
        <authorList>
            <person name="Noorani M."/>
        </authorList>
    </citation>
    <scope>NUCLEOTIDE SEQUENCE</scope>
    <source>
        <strain evidence="1">Yugu1</strain>
    </source>
</reference>
<evidence type="ECO:0000313" key="1">
    <source>
        <dbReference type="EMBL" id="RCV13606.1"/>
    </source>
</evidence>
<dbReference type="EMBL" id="CM003529">
    <property type="protein sequence ID" value="RCV13606.1"/>
    <property type="molecule type" value="Genomic_DNA"/>
</dbReference>
<sequence length="86" mass="9497">MALRASTIPHLPTRAISGGTPPQSICPYNCVITLAPVGIRDAPTLRCELLPYWGRKGHHQPRTLLFAQLIDLVLQNVAFKNFGSIY</sequence>
<reference evidence="1" key="1">
    <citation type="journal article" date="2012" name="Nat. Biotechnol.">
        <title>Reference genome sequence of the model plant Setaria.</title>
        <authorList>
            <person name="Bennetzen J.L."/>
            <person name="Schmutz J."/>
            <person name="Wang H."/>
            <person name="Percifield R."/>
            <person name="Hawkins J."/>
            <person name="Pontaroli A.C."/>
            <person name="Estep M."/>
            <person name="Feng L."/>
            <person name="Vaughn J.N."/>
            <person name="Grimwood J."/>
            <person name="Jenkins J."/>
            <person name="Barry K."/>
            <person name="Lindquist E."/>
            <person name="Hellsten U."/>
            <person name="Deshpande S."/>
            <person name="Wang X."/>
            <person name="Wu X."/>
            <person name="Mitros T."/>
            <person name="Triplett J."/>
            <person name="Yang X."/>
            <person name="Ye C.Y."/>
            <person name="Mauro-Herrera M."/>
            <person name="Wang L."/>
            <person name="Li P."/>
            <person name="Sharma M."/>
            <person name="Sharma R."/>
            <person name="Ronald P.C."/>
            <person name="Panaud O."/>
            <person name="Kellogg E.A."/>
            <person name="Brutnell T.P."/>
            <person name="Doust A.N."/>
            <person name="Tuskan G.A."/>
            <person name="Rokhsar D."/>
            <person name="Devos K.M."/>
        </authorList>
    </citation>
    <scope>NUCLEOTIDE SEQUENCE [LARGE SCALE GENOMIC DNA]</scope>
    <source>
        <strain evidence="1">Yugu1</strain>
    </source>
</reference>
<name>A0A368Q6G2_SETIT</name>
<accession>A0A368Q6G2</accession>
<organism evidence="1">
    <name type="scientific">Setaria italica</name>
    <name type="common">Foxtail millet</name>
    <name type="synonym">Panicum italicum</name>
    <dbReference type="NCBI Taxonomy" id="4555"/>
    <lineage>
        <taxon>Eukaryota</taxon>
        <taxon>Viridiplantae</taxon>
        <taxon>Streptophyta</taxon>
        <taxon>Embryophyta</taxon>
        <taxon>Tracheophyta</taxon>
        <taxon>Spermatophyta</taxon>
        <taxon>Magnoliopsida</taxon>
        <taxon>Liliopsida</taxon>
        <taxon>Poales</taxon>
        <taxon>Poaceae</taxon>
        <taxon>PACMAD clade</taxon>
        <taxon>Panicoideae</taxon>
        <taxon>Panicodae</taxon>
        <taxon>Paniceae</taxon>
        <taxon>Cenchrinae</taxon>
        <taxon>Setaria</taxon>
    </lineage>
</organism>
<proteinExistence type="predicted"/>
<protein>
    <submittedName>
        <fullName evidence="1">Uncharacterized protein</fullName>
    </submittedName>
</protein>